<reference evidence="2 3" key="1">
    <citation type="submission" date="2019-02" db="EMBL/GenBank/DDBJ databases">
        <title>Deep-cultivation of Planctomycetes and their phenomic and genomic characterization uncovers novel biology.</title>
        <authorList>
            <person name="Wiegand S."/>
            <person name="Jogler M."/>
            <person name="Boedeker C."/>
            <person name="Pinto D."/>
            <person name="Vollmers J."/>
            <person name="Rivas-Marin E."/>
            <person name="Kohn T."/>
            <person name="Peeters S.H."/>
            <person name="Heuer A."/>
            <person name="Rast P."/>
            <person name="Oberbeckmann S."/>
            <person name="Bunk B."/>
            <person name="Jeske O."/>
            <person name="Meyerdierks A."/>
            <person name="Storesund J.E."/>
            <person name="Kallscheuer N."/>
            <person name="Luecker S."/>
            <person name="Lage O.M."/>
            <person name="Pohl T."/>
            <person name="Merkel B.J."/>
            <person name="Hornburger P."/>
            <person name="Mueller R.-W."/>
            <person name="Bruemmer F."/>
            <person name="Labrenz M."/>
            <person name="Spormann A.M."/>
            <person name="Op den Camp H."/>
            <person name="Overmann J."/>
            <person name="Amann R."/>
            <person name="Jetten M.S.M."/>
            <person name="Mascher T."/>
            <person name="Medema M.H."/>
            <person name="Devos D.P."/>
            <person name="Kaster A.-K."/>
            <person name="Ovreas L."/>
            <person name="Rohde M."/>
            <person name="Galperin M.Y."/>
            <person name="Jogler C."/>
        </authorList>
    </citation>
    <scope>NUCLEOTIDE SEQUENCE [LARGE SCALE GENOMIC DNA]</scope>
    <source>
        <strain evidence="2 3">I41</strain>
    </source>
</reference>
<evidence type="ECO:0000313" key="2">
    <source>
        <dbReference type="EMBL" id="QDT72547.1"/>
    </source>
</evidence>
<feature type="compositionally biased region" description="Polar residues" evidence="1">
    <location>
        <begin position="1075"/>
        <end position="1084"/>
    </location>
</feature>
<dbReference type="EMBL" id="CP036339">
    <property type="protein sequence ID" value="QDT72547.1"/>
    <property type="molecule type" value="Genomic_DNA"/>
</dbReference>
<evidence type="ECO:0000256" key="1">
    <source>
        <dbReference type="SAM" id="MobiDB-lite"/>
    </source>
</evidence>
<dbReference type="OrthoDB" id="219623at2"/>
<feature type="region of interest" description="Disordered" evidence="1">
    <location>
        <begin position="13"/>
        <end position="37"/>
    </location>
</feature>
<protein>
    <submittedName>
        <fullName evidence="2">Uncharacterized protein</fullName>
    </submittedName>
</protein>
<dbReference type="KEGG" id="llh:I41_17270"/>
<proteinExistence type="predicted"/>
<name>A0A517TVZ8_9BACT</name>
<keyword evidence="3" id="KW-1185">Reference proteome</keyword>
<gene>
    <name evidence="2" type="ORF">I41_17270</name>
</gene>
<accession>A0A517TVZ8</accession>
<organism evidence="2 3">
    <name type="scientific">Lacipirellula limnantheis</name>
    <dbReference type="NCBI Taxonomy" id="2528024"/>
    <lineage>
        <taxon>Bacteria</taxon>
        <taxon>Pseudomonadati</taxon>
        <taxon>Planctomycetota</taxon>
        <taxon>Planctomycetia</taxon>
        <taxon>Pirellulales</taxon>
        <taxon>Lacipirellulaceae</taxon>
        <taxon>Lacipirellula</taxon>
    </lineage>
</organism>
<sequence>MFRLPTFRLRRASRRNAPRRSAPRRARVARTSRSRPARRARLLTRRAKLNAARRPRRGVLLLVVLSLLVLFLMVGTAFVITAKQSEKAAKSAMKATVRIAGEAAQADLLDEVLLQIVRDTNNPYSSLRFHSLLGDMYGNDGLKGVVVAGSSAWAGGMASNFTGGQMLEFQVSTAANTLRDLYGNTVDASGAPLAFSNLDNAYNGQVLTFLSGIAKGRSTRIVGFLPPNTFRVMNVQLEDGTIITDPTLLSNAANPTRVLINGRPFSGTGVGFNPWAIDSNTAKVPKLSAQETLTGGLGPFPLALMPNAAFQLTGPATGSSLVNITLPGTPPPSATLPHRDYYFRPTTTAFFDYAGRGGANEGYDAPDFQNMALAYLPATQLIETALPDVTVGTLPSALSLAGATGASAMVIPSWHRPDLINYWANQTPFASGPDLRGSTLATPPGAALLRRILLRPNWIDHPNFTGSNPEFAAISAGQPGQKLARMVYGPWDVDNDNDGFRDSVWVDVGLPVMAGPNGKLVKPLVAMLITDMDSRANANAAGSCDLAAAWGPAGLTGMPPGSGQRLASPTVTSDLMPHGQGFGPADVSLEQVIGRNDFQTMLVGKTVGGQDVPGRYGHANGTSVRPGSPNTYDLLAQIQFFGWPAKPNVRSSFGTPSDLRARYGLGVNAYGQPAFDATLSKEVSAMNNGQDPGLLMDSPYELNLSQKSAAGVQGYAASGYGNAADAPFSVAEMERLLRPFDADAGALPSRMALLSGVLNTTNPQDFAARNKITSDSFDLPTPNISLPHEMAEEQTMYSTDPRFRRPPRTAAELVEMRVRKALNLPPFPLPVTGPNVLKYRNAMRTLVAPELVNGSRLNVNRPIGNGYDDQTAPGNPGYGVVDEPGEEQSTPRPIWQATDATMARASGFNANFPAYATEYPLDPSSPDPNNPNYLPARQVDHRQLLARHLYVLALTTAAEADYDGTRTADKQLAQRIAQWAINVVDFRDADNIMTPFEYDLNPFDGWDVNGWLGDKSPGPDGLVGTNDDVTETPADDAENYRGLVWGAERPELLMTETLAWHDRNTTDEADEDPNQGETQATTTDRPIPDPDFDQLYRPRGAFFLELFNPWPSTLAPSLDTHAANNQGQDYGVNLAAVDQRTGNSGVWRVIVTRDVDPSKDPDDPVKANQPTAIDRSIYFTEKDPGLPDDGVAFFKHPRDPAAPAVRPGRYMVVGSGKEDDNEKGVYVNQLGQRLDQTPSQRPRKPLRRIELDTTNSPHAVRLIDNVTADDAVAQNSQTGTPYRLEAPSEQEAGNIVAPVDGNQGQSVTDVAVINGVGNGDRRRFTLSEPATGYPSRVGNVQFVPFTNARGSKNDPSEEGQYCQGADPNTPKAIDTPLDDGDPELMKLGTDFNRGRRLFLQRLANPLLPHDATTNPYLTVDDTQAYITVFNGRLSSTQQELGDRNTVVRSGFSGVERGYGARNQQADRDLWKTRAQDTQTFTDKDTKRQAINADPIYSLSRIPQTTLGFLNSPYMKAAEGNAVTKRLQPEQPFPWLTWNNRPYVSGNELMLVPRHRSSQLLRYFRSAENPSGAWNQYDPADPDNPKQQLANKNFQPKPFSHLENFFSTEGAAPVAGVPLHLYRMLDLIETPSLFAGTETWLNPANFSTSGGGGTATPLTGATDPRVNLLAPFNRISEFRDPGRINVNTVSERDSAFPTRTVWDGIFHGRTSRSGGSDSKTHPGPALEEWVASRRGYGANTAPAATLNANIPTMFANPLRAADAGDLVPIPGMMRAGVDCTLLRSLSGTAGAAAAPSGEPLFSADMIGNGNDHRNSQRNGFFRYQPMVRLNNLVTNRSNVYAVWITIGFFEVEEAPDYAQFRTDNGGLPDNPEVKALYNRVYPDGYQFGREDGVDVGNTRRLRGFYMIDRTMMAGYEPGADHNVENVVRLRRRIE</sequence>
<feature type="region of interest" description="Disordered" evidence="1">
    <location>
        <begin position="1065"/>
        <end position="1094"/>
    </location>
</feature>
<dbReference type="Proteomes" id="UP000317909">
    <property type="component" value="Chromosome"/>
</dbReference>
<feature type="region of interest" description="Disordered" evidence="1">
    <location>
        <begin position="1347"/>
        <end position="1368"/>
    </location>
</feature>
<evidence type="ECO:0000313" key="3">
    <source>
        <dbReference type="Proteomes" id="UP000317909"/>
    </source>
</evidence>
<dbReference type="RefSeq" id="WP_145432107.1">
    <property type="nucleotide sequence ID" value="NZ_CP036339.1"/>
</dbReference>